<protein>
    <submittedName>
        <fullName evidence="2">Uncharacterized protein</fullName>
    </submittedName>
</protein>
<organism evidence="2 3">
    <name type="scientific">Novosphingobium anseongense</name>
    <dbReference type="NCBI Taxonomy" id="3133436"/>
    <lineage>
        <taxon>Bacteria</taxon>
        <taxon>Pseudomonadati</taxon>
        <taxon>Pseudomonadota</taxon>
        <taxon>Alphaproteobacteria</taxon>
        <taxon>Sphingomonadales</taxon>
        <taxon>Sphingomonadaceae</taxon>
        <taxon>Novosphingobium</taxon>
    </lineage>
</organism>
<accession>A0ABU8RUW6</accession>
<sequence length="160" mass="17594">MIIGLLYWIVAAACWAYALAYGGKPVRWAFACFVIAMLGTTAATPGSGFAGVVGLVKVEAWSRMNPVLLATDTLYFLGLYAAALSCRRHWLIWSAGLQFICVATHFGPLLDPGTNAKLYRGLETVWSIPMLATMVVGIFKDRRYERRVVSTYPPSWRGPA</sequence>
<keyword evidence="3" id="KW-1185">Reference proteome</keyword>
<evidence type="ECO:0000256" key="1">
    <source>
        <dbReference type="SAM" id="Phobius"/>
    </source>
</evidence>
<proteinExistence type="predicted"/>
<gene>
    <name evidence="2" type="ORF">WG901_09145</name>
</gene>
<feature type="transmembrane region" description="Helical" evidence="1">
    <location>
        <begin position="28"/>
        <end position="55"/>
    </location>
</feature>
<dbReference type="RefSeq" id="WP_339586759.1">
    <property type="nucleotide sequence ID" value="NZ_JBBHJZ010000002.1"/>
</dbReference>
<feature type="transmembrane region" description="Helical" evidence="1">
    <location>
        <begin position="122"/>
        <end position="139"/>
    </location>
</feature>
<dbReference type="Proteomes" id="UP001361239">
    <property type="component" value="Unassembled WGS sequence"/>
</dbReference>
<dbReference type="EMBL" id="JBBHJZ010000002">
    <property type="protein sequence ID" value="MEJ5976797.1"/>
    <property type="molecule type" value="Genomic_DNA"/>
</dbReference>
<comment type="caution">
    <text evidence="2">The sequence shown here is derived from an EMBL/GenBank/DDBJ whole genome shotgun (WGS) entry which is preliminary data.</text>
</comment>
<keyword evidence="1" id="KW-0472">Membrane</keyword>
<evidence type="ECO:0000313" key="2">
    <source>
        <dbReference type="EMBL" id="MEJ5976797.1"/>
    </source>
</evidence>
<feature type="transmembrane region" description="Helical" evidence="1">
    <location>
        <begin position="90"/>
        <end position="110"/>
    </location>
</feature>
<keyword evidence="1" id="KW-1133">Transmembrane helix</keyword>
<keyword evidence="1" id="KW-0812">Transmembrane</keyword>
<feature type="transmembrane region" description="Helical" evidence="1">
    <location>
        <begin position="67"/>
        <end position="84"/>
    </location>
</feature>
<reference evidence="2 3" key="1">
    <citation type="submission" date="2024-03" db="EMBL/GenBank/DDBJ databases">
        <authorList>
            <person name="Jo J.-H."/>
        </authorList>
    </citation>
    <scope>NUCLEOTIDE SEQUENCE [LARGE SCALE GENOMIC DNA]</scope>
    <source>
        <strain evidence="2 3">PS1R-30</strain>
    </source>
</reference>
<evidence type="ECO:0000313" key="3">
    <source>
        <dbReference type="Proteomes" id="UP001361239"/>
    </source>
</evidence>
<name>A0ABU8RUW6_9SPHN</name>